<dbReference type="EMBL" id="CP071872">
    <property type="protein sequence ID" value="UNM13159.1"/>
    <property type="molecule type" value="Genomic_DNA"/>
</dbReference>
<organism evidence="1 2">
    <name type="scientific">Streptomyces formicae</name>
    <dbReference type="NCBI Taxonomy" id="1616117"/>
    <lineage>
        <taxon>Bacteria</taxon>
        <taxon>Bacillati</taxon>
        <taxon>Actinomycetota</taxon>
        <taxon>Actinomycetes</taxon>
        <taxon>Kitasatosporales</taxon>
        <taxon>Streptomycetaceae</taxon>
        <taxon>Streptomyces</taxon>
    </lineage>
</organism>
<reference evidence="1 2" key="1">
    <citation type="submission" date="2021-03" db="EMBL/GenBank/DDBJ databases">
        <title>Complete genome of Streptomyces formicae strain 1H-GS9 (DSM 100524).</title>
        <authorList>
            <person name="Atanasov K.E."/>
            <person name="Altabella T."/>
            <person name="Ferrer A."/>
        </authorList>
    </citation>
    <scope>NUCLEOTIDE SEQUENCE [LARGE SCALE GENOMIC DNA]</scope>
    <source>
        <strain evidence="1 2">1H-GS9</strain>
    </source>
</reference>
<name>A0ABY3WKM9_9ACTN</name>
<evidence type="ECO:0000313" key="2">
    <source>
        <dbReference type="Proteomes" id="UP000828924"/>
    </source>
</evidence>
<evidence type="ECO:0000313" key="1">
    <source>
        <dbReference type="EMBL" id="UNM13159.1"/>
    </source>
</evidence>
<proteinExistence type="predicted"/>
<sequence length="121" mass="13232">MEKLYADITGEAGDIDRYAASTALSSARSDAKSVHDRHLVHTGDVSVLNTTATAADLQRKIPNVQLTSCLDISRWKVMNTKTGKPAALPSGRLTKFVAVSTVERWPKGWRVIRNEPQGKPC</sequence>
<accession>A0ABY3WKM9</accession>
<gene>
    <name evidence="1" type="ORF">J4032_18145</name>
</gene>
<dbReference type="RefSeq" id="WP_242331880.1">
    <property type="nucleotide sequence ID" value="NZ_CP071872.1"/>
</dbReference>
<keyword evidence="2" id="KW-1185">Reference proteome</keyword>
<protein>
    <submittedName>
        <fullName evidence="1">Secreted protein/lipoprotein</fullName>
    </submittedName>
</protein>
<dbReference type="Proteomes" id="UP000828924">
    <property type="component" value="Chromosome"/>
</dbReference>